<dbReference type="Proteomes" id="UP001302316">
    <property type="component" value="Unassembled WGS sequence"/>
</dbReference>
<keyword evidence="11" id="KW-0479">Metal-binding</keyword>
<comment type="caution">
    <text evidence="13">The sequence shown here is derived from an EMBL/GenBank/DDBJ whole genome shotgun (WGS) entry which is preliminary data.</text>
</comment>
<evidence type="ECO:0000256" key="11">
    <source>
        <dbReference type="RuleBase" id="RU362031"/>
    </source>
</evidence>
<evidence type="ECO:0000313" key="14">
    <source>
        <dbReference type="Proteomes" id="UP001302316"/>
    </source>
</evidence>
<dbReference type="GO" id="GO:0006508">
    <property type="term" value="P:proteolysis"/>
    <property type="evidence" value="ECO:0007669"/>
    <property type="project" value="UniProtKB-KW"/>
</dbReference>
<sequence>MSILIAIAGFVLAVGILVTVHEFGHYLAARLCGVKVLRFSVGFGRPIFQRRLGADQTEYQLGALPLGGYVKMLDEREDEVSEADRARSFNRQSVSRRAVIVLAGPAFNFLFAILAYWAIFVAGIPGLKPVIGQVADDTPAAEAGIHGDDEIVAVNGRRTPTWRTASIELLDGILDDRPIELTVLRGGSEYDLTLSVDPERRRALTEPGALLDGLGLRPWFEALPPVIGELADDGAAAGSGLQRGDRILTVDGERLETWQLFREAVTARPEERLAVELERDGRRMTIELVPAEVETDDGREGRIGAAPHVPEDLIDRMRSEERYGPVTALGMGVVNTGEMTRLTLRMLTRMITGEVSVRNLSGPINIAHYAGVTVSSGLVSFLGFLAIVSISLGIVNLLPIPVLDGGHLVYLGIEATTRRPVPESMLAAGQMIGLAMIAALIAFALYNDLMRLFVD</sequence>
<evidence type="ECO:0000259" key="12">
    <source>
        <dbReference type="PROSITE" id="PS50106"/>
    </source>
</evidence>
<comment type="similarity">
    <text evidence="3 11">Belongs to the peptidase M50B family.</text>
</comment>
<dbReference type="GO" id="GO:0046872">
    <property type="term" value="F:metal ion binding"/>
    <property type="evidence" value="ECO:0007669"/>
    <property type="project" value="UniProtKB-KW"/>
</dbReference>
<dbReference type="SMART" id="SM00228">
    <property type="entry name" value="PDZ"/>
    <property type="match status" value="2"/>
</dbReference>
<dbReference type="RefSeq" id="WP_346049528.1">
    <property type="nucleotide sequence ID" value="NZ_JAYGII010000001.1"/>
</dbReference>
<keyword evidence="10 11" id="KW-0472">Membrane</keyword>
<keyword evidence="4" id="KW-0645">Protease</keyword>
<keyword evidence="5 11" id="KW-0812">Transmembrane</keyword>
<comment type="cofactor">
    <cofactor evidence="1 11">
        <name>Zn(2+)</name>
        <dbReference type="ChEBI" id="CHEBI:29105"/>
    </cofactor>
</comment>
<accession>A0AAP6JE25</accession>
<feature type="transmembrane region" description="Helical" evidence="11">
    <location>
        <begin position="425"/>
        <end position="446"/>
    </location>
</feature>
<feature type="domain" description="PDZ" evidence="12">
    <location>
        <begin position="226"/>
        <end position="292"/>
    </location>
</feature>
<dbReference type="PANTHER" id="PTHR42837">
    <property type="entry name" value="REGULATOR OF SIGMA-E PROTEASE RSEP"/>
    <property type="match status" value="1"/>
</dbReference>
<organism evidence="13 14">
    <name type="scientific">Natronospira elongata</name>
    <dbReference type="NCBI Taxonomy" id="3110268"/>
    <lineage>
        <taxon>Bacteria</taxon>
        <taxon>Pseudomonadati</taxon>
        <taxon>Pseudomonadota</taxon>
        <taxon>Gammaproteobacteria</taxon>
        <taxon>Natronospirales</taxon>
        <taxon>Natronospiraceae</taxon>
        <taxon>Natronospira</taxon>
    </lineage>
</organism>
<dbReference type="NCBIfam" id="TIGR00054">
    <property type="entry name" value="RIP metalloprotease RseP"/>
    <property type="match status" value="1"/>
</dbReference>
<dbReference type="Gene3D" id="2.30.42.10">
    <property type="match status" value="2"/>
</dbReference>
<evidence type="ECO:0000256" key="2">
    <source>
        <dbReference type="ARBA" id="ARBA00004141"/>
    </source>
</evidence>
<dbReference type="SUPFAM" id="SSF50156">
    <property type="entry name" value="PDZ domain-like"/>
    <property type="match status" value="2"/>
</dbReference>
<evidence type="ECO:0000256" key="1">
    <source>
        <dbReference type="ARBA" id="ARBA00001947"/>
    </source>
</evidence>
<dbReference type="EC" id="3.4.24.-" evidence="11"/>
<evidence type="ECO:0000256" key="3">
    <source>
        <dbReference type="ARBA" id="ARBA00007931"/>
    </source>
</evidence>
<dbReference type="GO" id="GO:0016020">
    <property type="term" value="C:membrane"/>
    <property type="evidence" value="ECO:0007669"/>
    <property type="project" value="UniProtKB-SubCell"/>
</dbReference>
<dbReference type="CDD" id="cd06163">
    <property type="entry name" value="S2P-M50_PDZ_RseP-like"/>
    <property type="match status" value="1"/>
</dbReference>
<evidence type="ECO:0000256" key="6">
    <source>
        <dbReference type="ARBA" id="ARBA00022801"/>
    </source>
</evidence>
<dbReference type="InterPro" id="IPR001478">
    <property type="entry name" value="PDZ"/>
</dbReference>
<dbReference type="CDD" id="cd23081">
    <property type="entry name" value="cpPDZ_EcRseP-like"/>
    <property type="match status" value="1"/>
</dbReference>
<evidence type="ECO:0000256" key="8">
    <source>
        <dbReference type="ARBA" id="ARBA00022989"/>
    </source>
</evidence>
<dbReference type="AlphaFoldDB" id="A0AAP6JE25"/>
<evidence type="ECO:0000313" key="13">
    <source>
        <dbReference type="EMBL" id="MEA5444394.1"/>
    </source>
</evidence>
<protein>
    <recommendedName>
        <fullName evidence="11">Zinc metalloprotease</fullName>
        <ecNumber evidence="11">3.4.24.-</ecNumber>
    </recommendedName>
</protein>
<keyword evidence="14" id="KW-1185">Reference proteome</keyword>
<proteinExistence type="inferred from homology"/>
<dbReference type="PROSITE" id="PS50106">
    <property type="entry name" value="PDZ"/>
    <property type="match status" value="1"/>
</dbReference>
<keyword evidence="6 11" id="KW-0378">Hydrolase</keyword>
<dbReference type="Pfam" id="PF02163">
    <property type="entry name" value="Peptidase_M50"/>
    <property type="match status" value="1"/>
</dbReference>
<name>A0AAP6JE25_9GAMM</name>
<keyword evidence="9 11" id="KW-0482">Metalloprotease</keyword>
<dbReference type="InterPro" id="IPR008915">
    <property type="entry name" value="Peptidase_M50"/>
</dbReference>
<evidence type="ECO:0000256" key="4">
    <source>
        <dbReference type="ARBA" id="ARBA00022670"/>
    </source>
</evidence>
<feature type="transmembrane region" description="Helical" evidence="11">
    <location>
        <begin position="6"/>
        <end position="28"/>
    </location>
</feature>
<evidence type="ECO:0000256" key="10">
    <source>
        <dbReference type="ARBA" id="ARBA00023136"/>
    </source>
</evidence>
<keyword evidence="7 11" id="KW-0862">Zinc</keyword>
<dbReference type="PANTHER" id="PTHR42837:SF2">
    <property type="entry name" value="MEMBRANE METALLOPROTEASE ARASP2, CHLOROPLASTIC-RELATED"/>
    <property type="match status" value="1"/>
</dbReference>
<dbReference type="EMBL" id="JAYGII010000001">
    <property type="protein sequence ID" value="MEA5444394.1"/>
    <property type="molecule type" value="Genomic_DNA"/>
</dbReference>
<keyword evidence="8 11" id="KW-1133">Transmembrane helix</keyword>
<evidence type="ECO:0000256" key="7">
    <source>
        <dbReference type="ARBA" id="ARBA00022833"/>
    </source>
</evidence>
<dbReference type="InterPro" id="IPR004387">
    <property type="entry name" value="Pept_M50_Zn"/>
</dbReference>
<comment type="subcellular location">
    <subcellularLocation>
        <location evidence="2">Membrane</location>
        <topology evidence="2">Multi-pass membrane protein</topology>
    </subcellularLocation>
</comment>
<dbReference type="InterPro" id="IPR036034">
    <property type="entry name" value="PDZ_sf"/>
</dbReference>
<dbReference type="GO" id="GO:0004222">
    <property type="term" value="F:metalloendopeptidase activity"/>
    <property type="evidence" value="ECO:0007669"/>
    <property type="project" value="InterPro"/>
</dbReference>
<reference evidence="13 14" key="1">
    <citation type="submission" date="2023-12" db="EMBL/GenBank/DDBJ databases">
        <title>Whole-genome sequencing of halo(alkali)philic microorganisms from hypersaline lakes.</title>
        <authorList>
            <person name="Sorokin D.Y."/>
            <person name="Merkel A.Y."/>
            <person name="Messina E."/>
            <person name="Yakimov M."/>
        </authorList>
    </citation>
    <scope>NUCLEOTIDE SEQUENCE [LARGE SCALE GENOMIC DNA]</scope>
    <source>
        <strain evidence="13 14">AB-CW1</strain>
    </source>
</reference>
<gene>
    <name evidence="13" type="primary">rseP</name>
    <name evidence="13" type="ORF">VCB98_00995</name>
</gene>
<feature type="transmembrane region" description="Helical" evidence="11">
    <location>
        <begin position="98"/>
        <end position="119"/>
    </location>
</feature>
<evidence type="ECO:0000256" key="5">
    <source>
        <dbReference type="ARBA" id="ARBA00022692"/>
    </source>
</evidence>
<evidence type="ECO:0000256" key="9">
    <source>
        <dbReference type="ARBA" id="ARBA00023049"/>
    </source>
</evidence>